<keyword evidence="3" id="KW-1133">Transmembrane helix</keyword>
<organism evidence="6 7">
    <name type="scientific">Coffea canephora</name>
    <name type="common">Robusta coffee</name>
    <dbReference type="NCBI Taxonomy" id="49390"/>
    <lineage>
        <taxon>Eukaryota</taxon>
        <taxon>Viridiplantae</taxon>
        <taxon>Streptophyta</taxon>
        <taxon>Embryophyta</taxon>
        <taxon>Tracheophyta</taxon>
        <taxon>Spermatophyta</taxon>
        <taxon>Magnoliopsida</taxon>
        <taxon>eudicotyledons</taxon>
        <taxon>Gunneridae</taxon>
        <taxon>Pentapetalae</taxon>
        <taxon>asterids</taxon>
        <taxon>lamiids</taxon>
        <taxon>Gentianales</taxon>
        <taxon>Rubiaceae</taxon>
        <taxon>Ixoroideae</taxon>
        <taxon>Gardenieae complex</taxon>
        <taxon>Bertiereae - Coffeeae clade</taxon>
        <taxon>Coffeeae</taxon>
        <taxon>Coffea</taxon>
    </lineage>
</organism>
<name>A0A068TU34_COFCA</name>
<protein>
    <recommendedName>
        <fullName evidence="8">Ubiquitin fusion degradation protein 1 homolog</fullName>
    </recommendedName>
</protein>
<dbReference type="AlphaFoldDB" id="A0A068TU34"/>
<dbReference type="InterPro" id="IPR055417">
    <property type="entry name" value="UFD1_N1"/>
</dbReference>
<feature type="transmembrane region" description="Helical" evidence="3">
    <location>
        <begin position="257"/>
        <end position="274"/>
    </location>
</feature>
<evidence type="ECO:0000259" key="4">
    <source>
        <dbReference type="Pfam" id="PF03152"/>
    </source>
</evidence>
<dbReference type="GO" id="GO:0036503">
    <property type="term" value="P:ERAD pathway"/>
    <property type="evidence" value="ECO:0007669"/>
    <property type="project" value="TreeGrafter"/>
</dbReference>
<dbReference type="STRING" id="49390.A0A068TU34"/>
<dbReference type="Gene3D" id="3.10.330.10">
    <property type="match status" value="1"/>
</dbReference>
<dbReference type="Gene3D" id="2.40.40.50">
    <property type="entry name" value="Ubiquitin fusion degradation protein UFD1, N-terminal domain"/>
    <property type="match status" value="1"/>
</dbReference>
<gene>
    <name evidence="6" type="ORF">GSCOC_T00029078001</name>
</gene>
<keyword evidence="2" id="KW-0833">Ubl conjugation pathway</keyword>
<sequence length="300" mass="34852">MPASALDCLSALRIDYPMMFSIQNTYDDCVRTSHCGVLEFTAEEGFVFLPQWMMDNLKILEGDLVLLKDVSLPKGTYVKLQPHTTDFINISDPKAVLEKALKKFACLTTGDTITISHNQKKFSIDVVETKPNSAISIIDTDCEEDFAAPLDYIEPEKKGSHVANKIGNSKEGKDKQKFVAFSGLARRLDGAVPVGLQTNRAARVELDINRTRVELELRILNSLAREPACELKYIYIYIFYFYLIIKLRILYINFFIFYFYSKIIYIFLIFYYLFRKKYYFIYFFKNKIFIFFIFFRAGST</sequence>
<evidence type="ECO:0008006" key="8">
    <source>
        <dbReference type="Google" id="ProtNLM"/>
    </source>
</evidence>
<evidence type="ECO:0000256" key="1">
    <source>
        <dbReference type="ARBA" id="ARBA00006043"/>
    </source>
</evidence>
<reference evidence="7" key="1">
    <citation type="journal article" date="2014" name="Science">
        <title>The coffee genome provides insight into the convergent evolution of caffeine biosynthesis.</title>
        <authorList>
            <person name="Denoeud F."/>
            <person name="Carretero-Paulet L."/>
            <person name="Dereeper A."/>
            <person name="Droc G."/>
            <person name="Guyot R."/>
            <person name="Pietrella M."/>
            <person name="Zheng C."/>
            <person name="Alberti A."/>
            <person name="Anthony F."/>
            <person name="Aprea G."/>
            <person name="Aury J.M."/>
            <person name="Bento P."/>
            <person name="Bernard M."/>
            <person name="Bocs S."/>
            <person name="Campa C."/>
            <person name="Cenci A."/>
            <person name="Combes M.C."/>
            <person name="Crouzillat D."/>
            <person name="Da Silva C."/>
            <person name="Daddiego L."/>
            <person name="De Bellis F."/>
            <person name="Dussert S."/>
            <person name="Garsmeur O."/>
            <person name="Gayraud T."/>
            <person name="Guignon V."/>
            <person name="Jahn K."/>
            <person name="Jamilloux V."/>
            <person name="Joet T."/>
            <person name="Labadie K."/>
            <person name="Lan T."/>
            <person name="Leclercq J."/>
            <person name="Lepelley M."/>
            <person name="Leroy T."/>
            <person name="Li L.T."/>
            <person name="Librado P."/>
            <person name="Lopez L."/>
            <person name="Munoz A."/>
            <person name="Noel B."/>
            <person name="Pallavicini A."/>
            <person name="Perrotta G."/>
            <person name="Poncet V."/>
            <person name="Pot D."/>
            <person name="Priyono X."/>
            <person name="Rigoreau M."/>
            <person name="Rouard M."/>
            <person name="Rozas J."/>
            <person name="Tranchant-Dubreuil C."/>
            <person name="VanBuren R."/>
            <person name="Zhang Q."/>
            <person name="Andrade A.C."/>
            <person name="Argout X."/>
            <person name="Bertrand B."/>
            <person name="de Kochko A."/>
            <person name="Graziosi G."/>
            <person name="Henry R.J."/>
            <person name="Jayarama X."/>
            <person name="Ming R."/>
            <person name="Nagai C."/>
            <person name="Rounsley S."/>
            <person name="Sankoff D."/>
            <person name="Giuliano G."/>
            <person name="Albert V.A."/>
            <person name="Wincker P."/>
            <person name="Lashermes P."/>
        </authorList>
    </citation>
    <scope>NUCLEOTIDE SEQUENCE [LARGE SCALE GENOMIC DNA]</scope>
    <source>
        <strain evidence="7">cv. DH200-94</strain>
    </source>
</reference>
<feature type="domain" description="Ubiquitin fusion degradation protein UFD1 N-terminal subdomain 1" evidence="4">
    <location>
        <begin position="1"/>
        <end position="73"/>
    </location>
</feature>
<evidence type="ECO:0000256" key="2">
    <source>
        <dbReference type="ARBA" id="ARBA00022786"/>
    </source>
</evidence>
<comment type="similarity">
    <text evidence="1">Belongs to the UFD1 family.</text>
</comment>
<proteinExistence type="inferred from homology"/>
<dbReference type="PANTHER" id="PTHR12555:SF13">
    <property type="entry name" value="UBIQUITIN RECOGNITION FACTOR IN ER-ASSOCIATED DEGRADATION PROTEIN 1"/>
    <property type="match status" value="1"/>
</dbReference>
<dbReference type="GO" id="GO:0034098">
    <property type="term" value="C:VCP-NPL4-UFD1 AAA ATPase complex"/>
    <property type="evidence" value="ECO:0007669"/>
    <property type="project" value="TreeGrafter"/>
</dbReference>
<evidence type="ECO:0000259" key="5">
    <source>
        <dbReference type="Pfam" id="PF24842"/>
    </source>
</evidence>
<evidence type="ECO:0000313" key="6">
    <source>
        <dbReference type="EMBL" id="CDO99484.1"/>
    </source>
</evidence>
<dbReference type="Proteomes" id="UP000295252">
    <property type="component" value="Chromosome IV"/>
</dbReference>
<dbReference type="InterPro" id="IPR042299">
    <property type="entry name" value="Ufd1-like_Nn"/>
</dbReference>
<evidence type="ECO:0000256" key="3">
    <source>
        <dbReference type="SAM" id="Phobius"/>
    </source>
</evidence>
<dbReference type="OMA" id="ITISHNQ"/>
<dbReference type="Pfam" id="PF03152">
    <property type="entry name" value="UFD1_N1"/>
    <property type="match status" value="1"/>
</dbReference>
<dbReference type="Gramene" id="CDO99484">
    <property type="protein sequence ID" value="CDO99484"/>
    <property type="gene ID" value="GSCOC_T00029078001"/>
</dbReference>
<dbReference type="PANTHER" id="PTHR12555">
    <property type="entry name" value="UBIQUITIN FUSION DEGRADATON PROTEIN 1"/>
    <property type="match status" value="1"/>
</dbReference>
<dbReference type="InterPro" id="IPR004854">
    <property type="entry name" value="Ufd1-like"/>
</dbReference>
<dbReference type="GO" id="GO:0031593">
    <property type="term" value="F:polyubiquitin modification-dependent protein binding"/>
    <property type="evidence" value="ECO:0007669"/>
    <property type="project" value="TreeGrafter"/>
</dbReference>
<keyword evidence="7" id="KW-1185">Reference proteome</keyword>
<dbReference type="OrthoDB" id="422728at2759"/>
<keyword evidence="3" id="KW-0812">Transmembrane</keyword>
<dbReference type="Pfam" id="PF24842">
    <property type="entry name" value="UFD1_N2"/>
    <property type="match status" value="1"/>
</dbReference>
<dbReference type="EMBL" id="HG739088">
    <property type="protein sequence ID" value="CDO99484.1"/>
    <property type="molecule type" value="Genomic_DNA"/>
</dbReference>
<dbReference type="InParanoid" id="A0A068TU34"/>
<dbReference type="PhylomeDB" id="A0A068TU34"/>
<keyword evidence="3" id="KW-0472">Membrane</keyword>
<dbReference type="InterPro" id="IPR055418">
    <property type="entry name" value="UFD1_N2"/>
</dbReference>
<accession>A0A068TU34</accession>
<dbReference type="GO" id="GO:0006511">
    <property type="term" value="P:ubiquitin-dependent protein catabolic process"/>
    <property type="evidence" value="ECO:0007669"/>
    <property type="project" value="InterPro"/>
</dbReference>
<feature type="domain" description="Ubiquitin fusion degradation protein UFD1 N-terminal subdomain 2" evidence="5">
    <location>
        <begin position="74"/>
        <end position="149"/>
    </location>
</feature>
<feature type="transmembrane region" description="Helical" evidence="3">
    <location>
        <begin position="279"/>
        <end position="297"/>
    </location>
</feature>
<evidence type="ECO:0000313" key="7">
    <source>
        <dbReference type="Proteomes" id="UP000295252"/>
    </source>
</evidence>